<dbReference type="GO" id="GO:0051287">
    <property type="term" value="F:NAD binding"/>
    <property type="evidence" value="ECO:0007669"/>
    <property type="project" value="InterPro"/>
</dbReference>
<evidence type="ECO:0000313" key="7">
    <source>
        <dbReference type="Proteomes" id="UP000186132"/>
    </source>
</evidence>
<keyword evidence="1 4" id="KW-0028">Amino-acid biosynthesis</keyword>
<keyword evidence="2 4" id="KW-0521">NADP</keyword>
<dbReference type="PANTHER" id="PTHR32338:SF11">
    <property type="entry name" value="[LYSW]-L-2-AMINOADIPATE_[LYSW]-L-GLUTAMATE PHOSPHATE REDUCTASE-RELATED"/>
    <property type="match status" value="1"/>
</dbReference>
<reference evidence="6 7" key="1">
    <citation type="submission" date="2016-11" db="EMBL/GenBank/DDBJ databases">
        <authorList>
            <person name="Jaros S."/>
            <person name="Januszkiewicz K."/>
            <person name="Wedrychowicz H."/>
        </authorList>
    </citation>
    <scope>NUCLEOTIDE SEQUENCE [LARGE SCALE GENOMIC DNA]</scope>
    <source>
        <strain evidence="6 7">DSM 45627</strain>
    </source>
</reference>
<feature type="active site" evidence="4">
    <location>
        <position position="146"/>
    </location>
</feature>
<keyword evidence="4" id="KW-0055">Arginine biosynthesis</keyword>
<dbReference type="Gene3D" id="3.40.50.720">
    <property type="entry name" value="NAD(P)-binding Rossmann-like Domain"/>
    <property type="match status" value="1"/>
</dbReference>
<proteinExistence type="inferred from homology"/>
<dbReference type="InterPro" id="IPR058924">
    <property type="entry name" value="AGPR_dimerisation_dom"/>
</dbReference>
<sequence>MRAAVLGGAGYIGGELVRLLVGHPHVQLATVTSTRLGGRRVDSVHPNLRGATDLTFTAPADLGRHDVVLVATPHLRDAAEMAGVLERAAVVIDLTADHRLTDPAAYVRHYGTEHPAPDLLGTFCRGLPESHREQLRTADRVSVPGCMATAAILALGPLVADGLVDGTLSVDARTGSSGSGATSGDAGRHAERAGTMRVFAPAGHRHAAEIEQALGHQVAMSATGVEAVRGVQVLCRAATRAPVTERDLRASYRRHYAAEPFVRVVARSRGLYRQPEPKILSGSNFCDVGFAALPELDIVVAIAALDNLMKGGAGNAVQCMNIRFGWPETSGLEFLGLHPV</sequence>
<dbReference type="STRING" id="1206085.SAMN05443575_0321"/>
<dbReference type="Pfam" id="PF01118">
    <property type="entry name" value="Semialdhyde_dh"/>
    <property type="match status" value="1"/>
</dbReference>
<dbReference type="OrthoDB" id="9801289at2"/>
<accession>A0A1M5CQX0</accession>
<dbReference type="PANTHER" id="PTHR32338">
    <property type="entry name" value="N-ACETYL-GAMMA-GLUTAMYL-PHOSPHATE REDUCTASE, CHLOROPLASTIC-RELATED-RELATED"/>
    <property type="match status" value="1"/>
</dbReference>
<dbReference type="SUPFAM" id="SSF55347">
    <property type="entry name" value="Glyceraldehyde-3-phosphate dehydrogenase-like, C-terminal domain"/>
    <property type="match status" value="1"/>
</dbReference>
<dbReference type="GO" id="GO:0070401">
    <property type="term" value="F:NADP+ binding"/>
    <property type="evidence" value="ECO:0007669"/>
    <property type="project" value="InterPro"/>
</dbReference>
<dbReference type="InterPro" id="IPR000534">
    <property type="entry name" value="Semialdehyde_DH_NAD-bd"/>
</dbReference>
<keyword evidence="4" id="KW-0963">Cytoplasm</keyword>
<dbReference type="HAMAP" id="MF_00150">
    <property type="entry name" value="ArgC_type1"/>
    <property type="match status" value="1"/>
</dbReference>
<evidence type="ECO:0000256" key="4">
    <source>
        <dbReference type="HAMAP-Rule" id="MF_00150"/>
    </source>
</evidence>
<protein>
    <recommendedName>
        <fullName evidence="4">N-acetyl-gamma-glutamyl-phosphate reductase</fullName>
        <shortName evidence="4">AGPR</shortName>
        <ecNumber evidence="4">1.2.1.38</ecNumber>
    </recommendedName>
    <alternativeName>
        <fullName evidence="4">N-acetyl-glutamate semialdehyde dehydrogenase</fullName>
        <shortName evidence="4">NAGSA dehydrogenase</shortName>
    </alternativeName>
</protein>
<dbReference type="NCBIfam" id="TIGR01850">
    <property type="entry name" value="argC"/>
    <property type="match status" value="1"/>
</dbReference>
<dbReference type="GO" id="GO:0003942">
    <property type="term" value="F:N-acetyl-gamma-glutamyl-phosphate reductase activity"/>
    <property type="evidence" value="ECO:0007669"/>
    <property type="project" value="UniProtKB-UniRule"/>
</dbReference>
<comment type="subcellular location">
    <subcellularLocation>
        <location evidence="4">Cytoplasm</location>
    </subcellularLocation>
</comment>
<dbReference type="GO" id="GO:0005737">
    <property type="term" value="C:cytoplasm"/>
    <property type="evidence" value="ECO:0007669"/>
    <property type="project" value="UniProtKB-SubCell"/>
</dbReference>
<organism evidence="6 7">
    <name type="scientific">Jatrophihabitans endophyticus</name>
    <dbReference type="NCBI Taxonomy" id="1206085"/>
    <lineage>
        <taxon>Bacteria</taxon>
        <taxon>Bacillati</taxon>
        <taxon>Actinomycetota</taxon>
        <taxon>Actinomycetes</taxon>
        <taxon>Jatrophihabitantales</taxon>
        <taxon>Jatrophihabitantaceae</taxon>
        <taxon>Jatrophihabitans</taxon>
    </lineage>
</organism>
<dbReference type="SMART" id="SM00859">
    <property type="entry name" value="Semialdhyde_dh"/>
    <property type="match status" value="1"/>
</dbReference>
<dbReference type="EMBL" id="FQVU01000001">
    <property type="protein sequence ID" value="SHF57093.1"/>
    <property type="molecule type" value="Genomic_DNA"/>
</dbReference>
<evidence type="ECO:0000256" key="2">
    <source>
        <dbReference type="ARBA" id="ARBA00022857"/>
    </source>
</evidence>
<name>A0A1M5CQX0_9ACTN</name>
<comment type="function">
    <text evidence="4">Catalyzes the NADPH-dependent reduction of N-acetyl-5-glutamyl phosphate to yield N-acetyl-L-glutamate 5-semialdehyde.</text>
</comment>
<dbReference type="Gene3D" id="3.30.360.10">
    <property type="entry name" value="Dihydrodipicolinate Reductase, domain 2"/>
    <property type="match status" value="1"/>
</dbReference>
<evidence type="ECO:0000256" key="1">
    <source>
        <dbReference type="ARBA" id="ARBA00022605"/>
    </source>
</evidence>
<comment type="similarity">
    <text evidence="4">Belongs to the NAGSA dehydrogenase family. Type 1 subfamily.</text>
</comment>
<keyword evidence="3 4" id="KW-0560">Oxidoreductase</keyword>
<dbReference type="GO" id="GO:0006526">
    <property type="term" value="P:L-arginine biosynthetic process"/>
    <property type="evidence" value="ECO:0007669"/>
    <property type="project" value="UniProtKB-UniRule"/>
</dbReference>
<dbReference type="InterPro" id="IPR036291">
    <property type="entry name" value="NAD(P)-bd_dom_sf"/>
</dbReference>
<evidence type="ECO:0000256" key="3">
    <source>
        <dbReference type="ARBA" id="ARBA00023002"/>
    </source>
</evidence>
<keyword evidence="7" id="KW-1185">Reference proteome</keyword>
<comment type="catalytic activity">
    <reaction evidence="4">
        <text>N-acetyl-L-glutamate 5-semialdehyde + phosphate + NADP(+) = N-acetyl-L-glutamyl 5-phosphate + NADPH + H(+)</text>
        <dbReference type="Rhea" id="RHEA:21588"/>
        <dbReference type="ChEBI" id="CHEBI:15378"/>
        <dbReference type="ChEBI" id="CHEBI:29123"/>
        <dbReference type="ChEBI" id="CHEBI:43474"/>
        <dbReference type="ChEBI" id="CHEBI:57783"/>
        <dbReference type="ChEBI" id="CHEBI:57936"/>
        <dbReference type="ChEBI" id="CHEBI:58349"/>
        <dbReference type="EC" id="1.2.1.38"/>
    </reaction>
</comment>
<dbReference type="EC" id="1.2.1.38" evidence="4"/>
<gene>
    <name evidence="4" type="primary">argC</name>
    <name evidence="6" type="ORF">SAMN05443575_0321</name>
</gene>
<dbReference type="InterPro" id="IPR050085">
    <property type="entry name" value="AGPR"/>
</dbReference>
<feature type="domain" description="Semialdehyde dehydrogenase NAD-binding" evidence="5">
    <location>
        <begin position="2"/>
        <end position="138"/>
    </location>
</feature>
<dbReference type="InterPro" id="IPR000706">
    <property type="entry name" value="AGPR_type-1"/>
</dbReference>
<dbReference type="UniPathway" id="UPA00068">
    <property type="reaction ID" value="UER00108"/>
</dbReference>
<evidence type="ECO:0000313" key="6">
    <source>
        <dbReference type="EMBL" id="SHF57093.1"/>
    </source>
</evidence>
<dbReference type="Proteomes" id="UP000186132">
    <property type="component" value="Unassembled WGS sequence"/>
</dbReference>
<comment type="pathway">
    <text evidence="4">Amino-acid biosynthesis; L-arginine biosynthesis; N(2)-acetyl-L-ornithine from L-glutamate: step 3/4.</text>
</comment>
<dbReference type="AlphaFoldDB" id="A0A1M5CQX0"/>
<evidence type="ECO:0000259" key="5">
    <source>
        <dbReference type="SMART" id="SM00859"/>
    </source>
</evidence>
<dbReference type="SUPFAM" id="SSF51735">
    <property type="entry name" value="NAD(P)-binding Rossmann-fold domains"/>
    <property type="match status" value="1"/>
</dbReference>
<dbReference type="Pfam" id="PF22698">
    <property type="entry name" value="Semialdhyde_dhC_1"/>
    <property type="match status" value="1"/>
</dbReference>